<dbReference type="AlphaFoldDB" id="A0A1I7G6C9"/>
<accession>A0A1I7G6C9</accession>
<evidence type="ECO:0000313" key="2">
    <source>
        <dbReference type="EMBL" id="SFU43997.1"/>
    </source>
</evidence>
<keyword evidence="3" id="KW-1185">Reference proteome</keyword>
<organism evidence="2 3">
    <name type="scientific">Alicyclobacillus macrosporangiidus</name>
    <dbReference type="NCBI Taxonomy" id="392015"/>
    <lineage>
        <taxon>Bacteria</taxon>
        <taxon>Bacillati</taxon>
        <taxon>Bacillota</taxon>
        <taxon>Bacilli</taxon>
        <taxon>Bacillales</taxon>
        <taxon>Alicyclobacillaceae</taxon>
        <taxon>Alicyclobacillus</taxon>
    </lineage>
</organism>
<dbReference type="EMBL" id="FPBV01000002">
    <property type="protein sequence ID" value="SFU43997.1"/>
    <property type="molecule type" value="Genomic_DNA"/>
</dbReference>
<dbReference type="STRING" id="392015.SAMN05421543_10223"/>
<dbReference type="RefSeq" id="WP_074949352.1">
    <property type="nucleotide sequence ID" value="NZ_FPBV01000002.1"/>
</dbReference>
<dbReference type="InterPro" id="IPR007569">
    <property type="entry name" value="DUF559"/>
</dbReference>
<dbReference type="Gene3D" id="3.40.960.10">
    <property type="entry name" value="VSR Endonuclease"/>
    <property type="match status" value="1"/>
</dbReference>
<evidence type="ECO:0000313" key="3">
    <source>
        <dbReference type="Proteomes" id="UP000183508"/>
    </source>
</evidence>
<sequence length="224" mass="26595">MDFSAAYRAFIRRHLKTPMSSARRQRLAKGLGHSERLFLEAVWWPAFGHFDGLYPEYEVQDFKDGMRFIDFAYVHPRFRVAIELDGYTTHAREISAMHFSDQLMRQNALVIDGWYVLRFPTHDLANNPRHCQQTIQQLFGRLFSTQNESFHELNSLDREILRIFSKWPDLMGPKRIAELLHVSSDTASRHLRNLASKRWLDPLGGKQRVRLYRLNPNRRLDRRN</sequence>
<feature type="domain" description="DUF559" evidence="1">
    <location>
        <begin position="68"/>
        <end position="137"/>
    </location>
</feature>
<dbReference type="SUPFAM" id="SSF46785">
    <property type="entry name" value="Winged helix' DNA-binding domain"/>
    <property type="match status" value="1"/>
</dbReference>
<gene>
    <name evidence="2" type="ORF">SAMN05421543_10223</name>
</gene>
<proteinExistence type="predicted"/>
<dbReference type="OrthoDB" id="2677830at2"/>
<dbReference type="Proteomes" id="UP000183508">
    <property type="component" value="Unassembled WGS sequence"/>
</dbReference>
<name>A0A1I7G6C9_9BACL</name>
<dbReference type="Pfam" id="PF04480">
    <property type="entry name" value="DUF559"/>
    <property type="match status" value="1"/>
</dbReference>
<dbReference type="InterPro" id="IPR036390">
    <property type="entry name" value="WH_DNA-bd_sf"/>
</dbReference>
<reference evidence="3" key="1">
    <citation type="submission" date="2016-10" db="EMBL/GenBank/DDBJ databases">
        <authorList>
            <person name="Varghese N."/>
        </authorList>
    </citation>
    <scope>NUCLEOTIDE SEQUENCE [LARGE SCALE GENOMIC DNA]</scope>
    <source>
        <strain evidence="3">DSM 17980</strain>
    </source>
</reference>
<evidence type="ECO:0000259" key="1">
    <source>
        <dbReference type="Pfam" id="PF04480"/>
    </source>
</evidence>
<protein>
    <recommendedName>
        <fullName evidence="1">DUF559 domain-containing protein</fullName>
    </recommendedName>
</protein>